<dbReference type="AlphaFoldDB" id="I3DY54"/>
<feature type="coiled-coil region" evidence="1">
    <location>
        <begin position="200"/>
        <end position="227"/>
    </location>
</feature>
<proteinExistence type="predicted"/>
<organism evidence="2 3">
    <name type="scientific">Bacillus methanolicus PB1</name>
    <dbReference type="NCBI Taxonomy" id="997296"/>
    <lineage>
        <taxon>Bacteria</taxon>
        <taxon>Bacillati</taxon>
        <taxon>Bacillota</taxon>
        <taxon>Bacilli</taxon>
        <taxon>Bacillales</taxon>
        <taxon>Bacillaceae</taxon>
        <taxon>Bacillus</taxon>
    </lineage>
</organism>
<keyword evidence="1" id="KW-0175">Coiled coil</keyword>
<evidence type="ECO:0000313" key="3">
    <source>
        <dbReference type="Proteomes" id="UP000010523"/>
    </source>
</evidence>
<dbReference type="PATRIC" id="fig|997296.3.peg.3473"/>
<accession>I3DY54</accession>
<comment type="caution">
    <text evidence="2">The sequence shown here is derived from an EMBL/GenBank/DDBJ whole genome shotgun (WGS) entry which is preliminary data.</text>
</comment>
<gene>
    <name evidence="2" type="ORF">PB1_16499</name>
</gene>
<sequence length="229" mass="26862">MAQCKFCGKKGIFLTVSKAGLCNKCHNPVMFSIERHVEIINESLTLVETSKNFNTKMNRLDLVEEQYRILDKDYYSKGISVLSDTPRNKLKEVQAIRKRLVEEEIENRIEKHMDKAKLAKSVNAKINNANKALMELKEFAKEYGYLNELLVHNIQHFIHKVELDDLILKAEKFEFKGNNKKALEQYQEALFFLKKDDIPDQKQDDLIRKLENKINSLKEDSNKQRINMK</sequence>
<dbReference type="eggNOG" id="ENOG50333M0">
    <property type="taxonomic scope" value="Bacteria"/>
</dbReference>
<reference evidence="2 3" key="1">
    <citation type="journal article" date="2012" name="Appl. Environ. Microbiol.">
        <title>Genome Sequence of Thermotolerant Bacillus methanolicus: Features and Regulation Related to Methylotrophy and Production of L-Lysine and L-Glutamate from Methanol.</title>
        <authorList>
            <person name="Heggeset T.M."/>
            <person name="Krog A."/>
            <person name="Balzer S."/>
            <person name="Wentzel A."/>
            <person name="Ellingsen T.E."/>
            <person name="Brautaset T."/>
        </authorList>
    </citation>
    <scope>NUCLEOTIDE SEQUENCE [LARGE SCALE GENOMIC DNA]</scope>
    <source>
        <strain evidence="2 3">PB1</strain>
    </source>
</reference>
<evidence type="ECO:0000313" key="2">
    <source>
        <dbReference type="EMBL" id="EIJ79175.1"/>
    </source>
</evidence>
<name>I3DY54_BACMT</name>
<protein>
    <submittedName>
        <fullName evidence="2">Uncharacterized protein</fullName>
    </submittedName>
</protein>
<dbReference type="OrthoDB" id="1707740at2"/>
<dbReference type="RefSeq" id="WP_004438682.1">
    <property type="nucleotide sequence ID" value="NZ_AFEU01000003.1"/>
</dbReference>
<dbReference type="Proteomes" id="UP000010523">
    <property type="component" value="Unassembled WGS sequence"/>
</dbReference>
<dbReference type="EMBL" id="AFEU01000003">
    <property type="protein sequence ID" value="EIJ79175.1"/>
    <property type="molecule type" value="Genomic_DNA"/>
</dbReference>
<evidence type="ECO:0000256" key="1">
    <source>
        <dbReference type="SAM" id="Coils"/>
    </source>
</evidence>
<keyword evidence="3" id="KW-1185">Reference proteome</keyword>
<dbReference type="STRING" id="997296.PB1_16499"/>